<evidence type="ECO:0000313" key="3">
    <source>
        <dbReference type="EMBL" id="MFC4126239.1"/>
    </source>
</evidence>
<organism evidence="3 4">
    <name type="scientific">Nocardia rhizosphaerae</name>
    <dbReference type="NCBI Taxonomy" id="1691571"/>
    <lineage>
        <taxon>Bacteria</taxon>
        <taxon>Bacillati</taxon>
        <taxon>Actinomycetota</taxon>
        <taxon>Actinomycetes</taxon>
        <taxon>Mycobacteriales</taxon>
        <taxon>Nocardiaceae</taxon>
        <taxon>Nocardia</taxon>
    </lineage>
</organism>
<dbReference type="RefSeq" id="WP_378552013.1">
    <property type="nucleotide sequence ID" value="NZ_JBHSBA010000007.1"/>
</dbReference>
<dbReference type="EMBL" id="JBHSBA010000007">
    <property type="protein sequence ID" value="MFC4126239.1"/>
    <property type="molecule type" value="Genomic_DNA"/>
</dbReference>
<protein>
    <submittedName>
        <fullName evidence="3">Helix-turn-helix domain-containing protein</fullName>
    </submittedName>
</protein>
<accession>A0ABV8L7K4</accession>
<dbReference type="InterPro" id="IPR041657">
    <property type="entry name" value="HTH_17"/>
</dbReference>
<dbReference type="Proteomes" id="UP001595767">
    <property type="component" value="Unassembled WGS sequence"/>
</dbReference>
<gene>
    <name evidence="3" type="ORF">ACFOW8_14985</name>
</gene>
<feature type="domain" description="Helix-turn-helix" evidence="2">
    <location>
        <begin position="57"/>
        <end position="107"/>
    </location>
</feature>
<proteinExistence type="predicted"/>
<reference evidence="4" key="1">
    <citation type="journal article" date="2019" name="Int. J. Syst. Evol. Microbiol.">
        <title>The Global Catalogue of Microorganisms (GCM) 10K type strain sequencing project: providing services to taxonomists for standard genome sequencing and annotation.</title>
        <authorList>
            <consortium name="The Broad Institute Genomics Platform"/>
            <consortium name="The Broad Institute Genome Sequencing Center for Infectious Disease"/>
            <person name="Wu L."/>
            <person name="Ma J."/>
        </authorList>
    </citation>
    <scope>NUCLEOTIDE SEQUENCE [LARGE SCALE GENOMIC DNA]</scope>
    <source>
        <strain evidence="4">CGMCC 4.7204</strain>
    </source>
</reference>
<dbReference type="Pfam" id="PF12728">
    <property type="entry name" value="HTH_17"/>
    <property type="match status" value="1"/>
</dbReference>
<sequence>MRRTCRSPADHSTGNTGNVGRSKNNSTKPLDREPDSSVNVVPSPGNVRIQNSVADRWFSTQEVSQRLQIPEKTLANWASLGKGPRFARMGRYRRYRFSDLLAWEEAQIGLGKSA</sequence>
<dbReference type="InterPro" id="IPR009061">
    <property type="entry name" value="DNA-bd_dom_put_sf"/>
</dbReference>
<evidence type="ECO:0000256" key="1">
    <source>
        <dbReference type="SAM" id="MobiDB-lite"/>
    </source>
</evidence>
<comment type="caution">
    <text evidence="3">The sequence shown here is derived from an EMBL/GenBank/DDBJ whole genome shotgun (WGS) entry which is preliminary data.</text>
</comment>
<feature type="region of interest" description="Disordered" evidence="1">
    <location>
        <begin position="1"/>
        <end position="46"/>
    </location>
</feature>
<evidence type="ECO:0000259" key="2">
    <source>
        <dbReference type="Pfam" id="PF12728"/>
    </source>
</evidence>
<dbReference type="SUPFAM" id="SSF46955">
    <property type="entry name" value="Putative DNA-binding domain"/>
    <property type="match status" value="1"/>
</dbReference>
<evidence type="ECO:0000313" key="4">
    <source>
        <dbReference type="Proteomes" id="UP001595767"/>
    </source>
</evidence>
<keyword evidence="4" id="KW-1185">Reference proteome</keyword>
<name>A0ABV8L7K4_9NOCA</name>
<feature type="compositionally biased region" description="Polar residues" evidence="1">
    <location>
        <begin position="10"/>
        <end position="28"/>
    </location>
</feature>